<feature type="non-terminal residue" evidence="1">
    <location>
        <position position="377"/>
    </location>
</feature>
<dbReference type="InterPro" id="IPR036465">
    <property type="entry name" value="vWFA_dom_sf"/>
</dbReference>
<sequence>MRRLHISALGFCWLLSAALCHGTERIEIVLDASMGMWDTLPDGTPRIVAIRTAIDSFIVSPAASGQKFDFGLRTIGGRSDVTRDSGCADSTSLIANGPIDPSQWSSALVSLRFQGGRALVHAIEEAARDLSSGDGQKRMVIVTSGADQCHRDISALLESLSEEERPIEIRIIGLGLDQKLANSLLLLAPTRNINDPSKLLDTLRWAAAPQTSASSRDEWLELMITRSEEPVNGATLFMVDSYFGEETSSEISEGTVRMRLPPGRYRGRIEGLESGTVVLDGIVHLGTQETLEVQLSPLPQVTLEVYPERPLAGAEGYIQYWGGPPGTNIVALTSAGTAVGQYLMQIPIAGPSGEVTLPLPDSPNNLEVHFSRDIGSG</sequence>
<dbReference type="AlphaFoldDB" id="A0A8J6XYR9"/>
<protein>
    <recommendedName>
        <fullName evidence="3">VWFA domain-containing protein</fullName>
    </recommendedName>
</protein>
<dbReference type="Gene3D" id="3.40.50.410">
    <property type="entry name" value="von Willebrand factor, type A domain"/>
    <property type="match status" value="1"/>
</dbReference>
<dbReference type="EMBL" id="JACXWA010000052">
    <property type="protein sequence ID" value="MBD3870293.1"/>
    <property type="molecule type" value="Genomic_DNA"/>
</dbReference>
<comment type="caution">
    <text evidence="1">The sequence shown here is derived from an EMBL/GenBank/DDBJ whole genome shotgun (WGS) entry which is preliminary data.</text>
</comment>
<evidence type="ECO:0000313" key="1">
    <source>
        <dbReference type="EMBL" id="MBD3870293.1"/>
    </source>
</evidence>
<organism evidence="1 2">
    <name type="scientific">Candidatus Sulfomarinibacter kjeldsenii</name>
    <dbReference type="NCBI Taxonomy" id="2885994"/>
    <lineage>
        <taxon>Bacteria</taxon>
        <taxon>Pseudomonadati</taxon>
        <taxon>Acidobacteriota</taxon>
        <taxon>Thermoanaerobaculia</taxon>
        <taxon>Thermoanaerobaculales</taxon>
        <taxon>Candidatus Sulfomarinibacteraceae</taxon>
        <taxon>Candidatus Sulfomarinibacter</taxon>
    </lineage>
</organism>
<gene>
    <name evidence="1" type="ORF">IFJ97_02900</name>
</gene>
<dbReference type="SUPFAM" id="SSF53300">
    <property type="entry name" value="vWA-like"/>
    <property type="match status" value="1"/>
</dbReference>
<evidence type="ECO:0000313" key="2">
    <source>
        <dbReference type="Proteomes" id="UP000598633"/>
    </source>
</evidence>
<dbReference type="Proteomes" id="UP000598633">
    <property type="component" value="Unassembled WGS sequence"/>
</dbReference>
<name>A0A8J6XYR9_9BACT</name>
<evidence type="ECO:0008006" key="3">
    <source>
        <dbReference type="Google" id="ProtNLM"/>
    </source>
</evidence>
<accession>A0A8J6XYR9</accession>
<proteinExistence type="predicted"/>
<reference evidence="1 2" key="1">
    <citation type="submission" date="2020-08" db="EMBL/GenBank/DDBJ databases">
        <title>Acidobacteriota in marine sediments use diverse sulfur dissimilation pathways.</title>
        <authorList>
            <person name="Wasmund K."/>
        </authorList>
    </citation>
    <scope>NUCLEOTIDE SEQUENCE [LARGE SCALE GENOMIC DNA]</scope>
    <source>
        <strain evidence="1">MAG AM3-A</strain>
    </source>
</reference>